<accession>A0A3M9MMW9</accession>
<keyword evidence="3" id="KW-1185">Reference proteome</keyword>
<feature type="signal peptide" evidence="1">
    <location>
        <begin position="1"/>
        <end position="28"/>
    </location>
</feature>
<dbReference type="Pfam" id="PF10677">
    <property type="entry name" value="DUF2490"/>
    <property type="match status" value="1"/>
</dbReference>
<feature type="chain" id="PRO_5018194896" evidence="1">
    <location>
        <begin position="29"/>
        <end position="233"/>
    </location>
</feature>
<gene>
    <name evidence="2" type="ORF">EFB08_10295</name>
</gene>
<organism evidence="2 3">
    <name type="scientific">Rufibacter latericius</name>
    <dbReference type="NCBI Taxonomy" id="2487040"/>
    <lineage>
        <taxon>Bacteria</taxon>
        <taxon>Pseudomonadati</taxon>
        <taxon>Bacteroidota</taxon>
        <taxon>Cytophagia</taxon>
        <taxon>Cytophagales</taxon>
        <taxon>Hymenobacteraceae</taxon>
        <taxon>Rufibacter</taxon>
    </lineage>
</organism>
<sequence length="233" mass="27226">MCMRGKVKLLLGVLFVMSGIGVASSVQAQPNRLNHWVQYTGVYWFNPQWALNANLQYRTYKPFKDPRVGFVGAEVQHLFKDLPIMLGAGYAHLFNRNYITPEETNLTNEDRFYQQITLRGNLGKVGITHRYQVEERWLTQGYHTRLRYLVALRLPLGPKNQEVRPWYGIVRNEVRVIIRDQPFDSNRVFGGIGYTFNKHFTLEGMWMSQLAGGGNHQHFTMFVLRHDFGRMEE</sequence>
<dbReference type="Proteomes" id="UP000272117">
    <property type="component" value="Unassembled WGS sequence"/>
</dbReference>
<keyword evidence="1" id="KW-0732">Signal</keyword>
<reference evidence="2 3" key="1">
    <citation type="submission" date="2018-11" db="EMBL/GenBank/DDBJ databases">
        <title>Rufibacter latericius sp. nov., isolated from water in Baiyang Lake.</title>
        <authorList>
            <person name="Yang Y."/>
        </authorList>
    </citation>
    <scope>NUCLEOTIDE SEQUENCE [LARGE SCALE GENOMIC DNA]</scope>
    <source>
        <strain evidence="2 3">R-22-1c-1</strain>
    </source>
</reference>
<name>A0A3M9MMW9_9BACT</name>
<protein>
    <submittedName>
        <fullName evidence="2">DUF2490 domain-containing protein</fullName>
    </submittedName>
</protein>
<evidence type="ECO:0000313" key="3">
    <source>
        <dbReference type="Proteomes" id="UP000272117"/>
    </source>
</evidence>
<dbReference type="AlphaFoldDB" id="A0A3M9MMW9"/>
<comment type="caution">
    <text evidence="2">The sequence shown here is derived from an EMBL/GenBank/DDBJ whole genome shotgun (WGS) entry which is preliminary data.</text>
</comment>
<dbReference type="OrthoDB" id="1118734at2"/>
<proteinExistence type="predicted"/>
<dbReference type="SUPFAM" id="SSF56935">
    <property type="entry name" value="Porins"/>
    <property type="match status" value="1"/>
</dbReference>
<dbReference type="InterPro" id="IPR019619">
    <property type="entry name" value="DUF2490"/>
</dbReference>
<evidence type="ECO:0000256" key="1">
    <source>
        <dbReference type="SAM" id="SignalP"/>
    </source>
</evidence>
<dbReference type="EMBL" id="RJJD01000005">
    <property type="protein sequence ID" value="RNI26859.1"/>
    <property type="molecule type" value="Genomic_DNA"/>
</dbReference>
<evidence type="ECO:0000313" key="2">
    <source>
        <dbReference type="EMBL" id="RNI26859.1"/>
    </source>
</evidence>